<dbReference type="EMBL" id="CAJOBC010149199">
    <property type="protein sequence ID" value="CAF4668825.1"/>
    <property type="molecule type" value="Genomic_DNA"/>
</dbReference>
<dbReference type="OrthoDB" id="9982100at2759"/>
<evidence type="ECO:0000259" key="1">
    <source>
        <dbReference type="Pfam" id="PF01593"/>
    </source>
</evidence>
<sequence length="123" mass="14299">GDFAYEMETLTDEETLISVMKFIRTIFSQHRHRKHLVPDPTHYLISRWNKDPYAYGSYSNFAVNANVKTVEDLARECYSDRVYWAGEHTNFTGSIGCVDRAFKSGQREARKLIDKLKSSEINN</sequence>
<protein>
    <recommendedName>
        <fullName evidence="1">Amine oxidase domain-containing protein</fullName>
    </recommendedName>
</protein>
<gene>
    <name evidence="2" type="ORF">SRO942_LOCUS50823</name>
</gene>
<dbReference type="PANTHER" id="PTHR10742">
    <property type="entry name" value="FLAVIN MONOAMINE OXIDASE"/>
    <property type="match status" value="1"/>
</dbReference>
<dbReference type="Gene3D" id="3.90.660.10">
    <property type="match status" value="1"/>
</dbReference>
<evidence type="ECO:0000313" key="3">
    <source>
        <dbReference type="Proteomes" id="UP000681722"/>
    </source>
</evidence>
<dbReference type="InterPro" id="IPR002937">
    <property type="entry name" value="Amino_oxidase"/>
</dbReference>
<proteinExistence type="predicted"/>
<dbReference type="PANTHER" id="PTHR10742:SF410">
    <property type="entry name" value="LYSINE-SPECIFIC HISTONE DEMETHYLASE 2"/>
    <property type="match status" value="1"/>
</dbReference>
<comment type="caution">
    <text evidence="2">The sequence shown here is derived from an EMBL/GenBank/DDBJ whole genome shotgun (WGS) entry which is preliminary data.</text>
</comment>
<accession>A0A8S2ZZA4</accession>
<evidence type="ECO:0000313" key="2">
    <source>
        <dbReference type="EMBL" id="CAF4668825.1"/>
    </source>
</evidence>
<reference evidence="2" key="1">
    <citation type="submission" date="2021-02" db="EMBL/GenBank/DDBJ databases">
        <authorList>
            <person name="Nowell W R."/>
        </authorList>
    </citation>
    <scope>NUCLEOTIDE SEQUENCE</scope>
</reference>
<dbReference type="SUPFAM" id="SSF51905">
    <property type="entry name" value="FAD/NAD(P)-binding domain"/>
    <property type="match status" value="1"/>
</dbReference>
<feature type="domain" description="Amine oxidase" evidence="1">
    <location>
        <begin position="4"/>
        <end position="113"/>
    </location>
</feature>
<dbReference type="GO" id="GO:0016491">
    <property type="term" value="F:oxidoreductase activity"/>
    <property type="evidence" value="ECO:0007669"/>
    <property type="project" value="InterPro"/>
</dbReference>
<feature type="non-terminal residue" evidence="2">
    <location>
        <position position="1"/>
    </location>
</feature>
<dbReference type="InterPro" id="IPR036188">
    <property type="entry name" value="FAD/NAD-bd_sf"/>
</dbReference>
<dbReference type="AlphaFoldDB" id="A0A8S2ZZA4"/>
<dbReference type="InterPro" id="IPR050281">
    <property type="entry name" value="Flavin_monoamine_oxidase"/>
</dbReference>
<organism evidence="2 3">
    <name type="scientific">Didymodactylos carnosus</name>
    <dbReference type="NCBI Taxonomy" id="1234261"/>
    <lineage>
        <taxon>Eukaryota</taxon>
        <taxon>Metazoa</taxon>
        <taxon>Spiralia</taxon>
        <taxon>Gnathifera</taxon>
        <taxon>Rotifera</taxon>
        <taxon>Eurotatoria</taxon>
        <taxon>Bdelloidea</taxon>
        <taxon>Philodinida</taxon>
        <taxon>Philodinidae</taxon>
        <taxon>Didymodactylos</taxon>
    </lineage>
</organism>
<dbReference type="SUPFAM" id="SSF54373">
    <property type="entry name" value="FAD-linked reductases, C-terminal domain"/>
    <property type="match status" value="1"/>
</dbReference>
<dbReference type="Pfam" id="PF01593">
    <property type="entry name" value="Amino_oxidase"/>
    <property type="match status" value="1"/>
</dbReference>
<name>A0A8S2ZZA4_9BILA</name>
<dbReference type="Proteomes" id="UP000681722">
    <property type="component" value="Unassembled WGS sequence"/>
</dbReference>
<dbReference type="Gene3D" id="3.50.50.60">
    <property type="entry name" value="FAD/NAD(P)-binding domain"/>
    <property type="match status" value="1"/>
</dbReference>